<dbReference type="AlphaFoldDB" id="A0A9P4H8P1"/>
<evidence type="ECO:0000313" key="1">
    <source>
        <dbReference type="EMBL" id="KAF2029719.1"/>
    </source>
</evidence>
<protein>
    <submittedName>
        <fullName evidence="1">Uncharacterized protein</fullName>
    </submittedName>
</protein>
<evidence type="ECO:0000313" key="2">
    <source>
        <dbReference type="Proteomes" id="UP000799777"/>
    </source>
</evidence>
<keyword evidence="2" id="KW-1185">Reference proteome</keyword>
<accession>A0A9P4H8P1</accession>
<proteinExistence type="predicted"/>
<dbReference type="OrthoDB" id="3789784at2759"/>
<sequence>MRASIFRSKAPPHLDIEEVLEVLLLCFEAAADSADPFVLAYAQEVRHQEDRITSYTCWDIGDLDDPPENPLSIFFPPAVLPEGLARLNLCDHFAFLLEKEVSRQMCNFFDAEARWMRFVPKPAFLLSEKSGRPAAIRWHSVLVVTGKNACERVMDGTPQQFGWPRSKWLLSMADFHEEHADKDRLKKAYCTTEEQKKAVKTGLKRKHFWRKVRKAMKELFKDLKWDDLAALPRENHLKTMKKLAEAKFAGISTETEQRRMI</sequence>
<gene>
    <name evidence="1" type="ORF">EK21DRAFT_67018</name>
</gene>
<comment type="caution">
    <text evidence="1">The sequence shown here is derived from an EMBL/GenBank/DDBJ whole genome shotgun (WGS) entry which is preliminary data.</text>
</comment>
<reference evidence="1" key="1">
    <citation type="journal article" date="2020" name="Stud. Mycol.">
        <title>101 Dothideomycetes genomes: a test case for predicting lifestyles and emergence of pathogens.</title>
        <authorList>
            <person name="Haridas S."/>
            <person name="Albert R."/>
            <person name="Binder M."/>
            <person name="Bloem J."/>
            <person name="Labutti K."/>
            <person name="Salamov A."/>
            <person name="Andreopoulos B."/>
            <person name="Baker S."/>
            <person name="Barry K."/>
            <person name="Bills G."/>
            <person name="Bluhm B."/>
            <person name="Cannon C."/>
            <person name="Castanera R."/>
            <person name="Culley D."/>
            <person name="Daum C."/>
            <person name="Ezra D."/>
            <person name="Gonzalez J."/>
            <person name="Henrissat B."/>
            <person name="Kuo A."/>
            <person name="Liang C."/>
            <person name="Lipzen A."/>
            <person name="Lutzoni F."/>
            <person name="Magnuson J."/>
            <person name="Mondo S."/>
            <person name="Nolan M."/>
            <person name="Ohm R."/>
            <person name="Pangilinan J."/>
            <person name="Park H.-J."/>
            <person name="Ramirez L."/>
            <person name="Alfaro M."/>
            <person name="Sun H."/>
            <person name="Tritt A."/>
            <person name="Yoshinaga Y."/>
            <person name="Zwiers L.-H."/>
            <person name="Turgeon B."/>
            <person name="Goodwin S."/>
            <person name="Spatafora J."/>
            <person name="Crous P."/>
            <person name="Grigoriev I."/>
        </authorList>
    </citation>
    <scope>NUCLEOTIDE SEQUENCE</scope>
    <source>
        <strain evidence="1">CBS 110217</strain>
    </source>
</reference>
<organism evidence="1 2">
    <name type="scientific">Setomelanomma holmii</name>
    <dbReference type="NCBI Taxonomy" id="210430"/>
    <lineage>
        <taxon>Eukaryota</taxon>
        <taxon>Fungi</taxon>
        <taxon>Dikarya</taxon>
        <taxon>Ascomycota</taxon>
        <taxon>Pezizomycotina</taxon>
        <taxon>Dothideomycetes</taxon>
        <taxon>Pleosporomycetidae</taxon>
        <taxon>Pleosporales</taxon>
        <taxon>Pleosporineae</taxon>
        <taxon>Phaeosphaeriaceae</taxon>
        <taxon>Setomelanomma</taxon>
    </lineage>
</organism>
<dbReference type="Proteomes" id="UP000799777">
    <property type="component" value="Unassembled WGS sequence"/>
</dbReference>
<name>A0A9P4H8P1_9PLEO</name>
<dbReference type="EMBL" id="ML978197">
    <property type="protein sequence ID" value="KAF2029719.1"/>
    <property type="molecule type" value="Genomic_DNA"/>
</dbReference>